<proteinExistence type="predicted"/>
<dbReference type="Gene3D" id="3.40.33.10">
    <property type="entry name" value="CAP"/>
    <property type="match status" value="1"/>
</dbReference>
<organism evidence="1 2">
    <name type="scientific">Parelaphostrongylus tenuis</name>
    <name type="common">Meningeal worm</name>
    <dbReference type="NCBI Taxonomy" id="148309"/>
    <lineage>
        <taxon>Eukaryota</taxon>
        <taxon>Metazoa</taxon>
        <taxon>Ecdysozoa</taxon>
        <taxon>Nematoda</taxon>
        <taxon>Chromadorea</taxon>
        <taxon>Rhabditida</taxon>
        <taxon>Rhabditina</taxon>
        <taxon>Rhabditomorpha</taxon>
        <taxon>Strongyloidea</taxon>
        <taxon>Metastrongylidae</taxon>
        <taxon>Parelaphostrongylus</taxon>
    </lineage>
</organism>
<accession>A0AAD5MLI0</accession>
<comment type="caution">
    <text evidence="1">The sequence shown here is derived from an EMBL/GenBank/DDBJ whole genome shotgun (WGS) entry which is preliminary data.</text>
</comment>
<reference evidence="1" key="1">
    <citation type="submission" date="2021-06" db="EMBL/GenBank/DDBJ databases">
        <title>Parelaphostrongylus tenuis whole genome reference sequence.</title>
        <authorList>
            <person name="Garwood T.J."/>
            <person name="Larsen P.A."/>
            <person name="Fountain-Jones N.M."/>
            <person name="Garbe J.R."/>
            <person name="Macchietto M.G."/>
            <person name="Kania S.A."/>
            <person name="Gerhold R.W."/>
            <person name="Richards J.E."/>
            <person name="Wolf T.M."/>
        </authorList>
    </citation>
    <scope>NUCLEOTIDE SEQUENCE</scope>
    <source>
        <strain evidence="1">MNPRO001-30</strain>
        <tissue evidence="1">Meninges</tissue>
    </source>
</reference>
<protein>
    <submittedName>
        <fullName evidence="1">Uncharacterized protein</fullName>
    </submittedName>
</protein>
<dbReference type="EMBL" id="JAHQIW010003944">
    <property type="protein sequence ID" value="KAJ1360705.1"/>
    <property type="molecule type" value="Genomic_DNA"/>
</dbReference>
<evidence type="ECO:0000313" key="1">
    <source>
        <dbReference type="EMBL" id="KAJ1360705.1"/>
    </source>
</evidence>
<dbReference type="InterPro" id="IPR035940">
    <property type="entry name" value="CAP_sf"/>
</dbReference>
<gene>
    <name evidence="1" type="ORF">KIN20_019745</name>
</gene>
<name>A0AAD5MLI0_PARTN</name>
<dbReference type="AlphaFoldDB" id="A0AAD5MLI0"/>
<sequence>MCQPDFNRHFLNTTYNDFSFPIGQTREPFAWPNGVHKFIDSMLLQWDRSREGGLLYNLTPTSEDEKYKIPFFIMANANTTKLGCAFTVCNITDPGDNYDYFLYNSVWQNRYFVSFVCIYGPPHVSKRVPLYTKGPKCSECNGNCVYGGLCNRTTTK</sequence>
<evidence type="ECO:0000313" key="2">
    <source>
        <dbReference type="Proteomes" id="UP001196413"/>
    </source>
</evidence>
<dbReference type="SUPFAM" id="SSF55797">
    <property type="entry name" value="PR-1-like"/>
    <property type="match status" value="1"/>
</dbReference>
<keyword evidence="2" id="KW-1185">Reference proteome</keyword>
<dbReference type="Proteomes" id="UP001196413">
    <property type="component" value="Unassembled WGS sequence"/>
</dbReference>